<dbReference type="InterPro" id="IPR042171">
    <property type="entry name" value="Acyl-CoA_hotdog"/>
</dbReference>
<evidence type="ECO:0000313" key="3">
    <source>
        <dbReference type="EMBL" id="OAH25756.1"/>
    </source>
</evidence>
<dbReference type="Pfam" id="PF20789">
    <property type="entry name" value="4HBT_3C"/>
    <property type="match status" value="1"/>
</dbReference>
<dbReference type="EMBL" id="LSTQ01000025">
    <property type="protein sequence ID" value="OAH25756.1"/>
    <property type="molecule type" value="Genomic_DNA"/>
</dbReference>
<protein>
    <recommendedName>
        <fullName evidence="5">Thioesterase</fullName>
    </recommendedName>
</protein>
<evidence type="ECO:0000259" key="2">
    <source>
        <dbReference type="Pfam" id="PF20789"/>
    </source>
</evidence>
<reference evidence="4" key="1">
    <citation type="submission" date="2016-02" db="EMBL/GenBank/DDBJ databases">
        <authorList>
            <person name="Kaur G."/>
            <person name="Nair G.R."/>
            <person name="Mayilraj S."/>
        </authorList>
    </citation>
    <scope>NUCLEOTIDE SEQUENCE [LARGE SCALE GENOMIC DNA]</scope>
    <source>
        <strain evidence="4">GA-15</strain>
    </source>
</reference>
<organism evidence="3 4">
    <name type="scientific">Corynebacterium stationis</name>
    <dbReference type="NCBI Taxonomy" id="1705"/>
    <lineage>
        <taxon>Bacteria</taxon>
        <taxon>Bacillati</taxon>
        <taxon>Actinomycetota</taxon>
        <taxon>Actinomycetes</taxon>
        <taxon>Mycobacteriales</taxon>
        <taxon>Corynebacteriaceae</taxon>
        <taxon>Corynebacterium</taxon>
    </lineage>
</organism>
<accession>A0A177IAV3</accession>
<evidence type="ECO:0008006" key="5">
    <source>
        <dbReference type="Google" id="ProtNLM"/>
    </source>
</evidence>
<dbReference type="Pfam" id="PF13622">
    <property type="entry name" value="4HBT_3"/>
    <property type="match status" value="1"/>
</dbReference>
<keyword evidence="4" id="KW-1185">Reference proteome</keyword>
<dbReference type="STRING" id="1705.CA21670_06755"/>
<comment type="caution">
    <text evidence="3">The sequence shown here is derived from an EMBL/GenBank/DDBJ whole genome shotgun (WGS) entry which is preliminary data.</text>
</comment>
<name>A0A177IAV3_9CORY</name>
<gene>
    <name evidence="3" type="ORF">AYJ05_10145</name>
</gene>
<proteinExistence type="predicted"/>
<dbReference type="Proteomes" id="UP000076947">
    <property type="component" value="Unassembled WGS sequence"/>
</dbReference>
<dbReference type="AlphaFoldDB" id="A0A177IAV3"/>
<dbReference type="OrthoDB" id="1413770at2"/>
<dbReference type="InterPro" id="IPR029069">
    <property type="entry name" value="HotDog_dom_sf"/>
</dbReference>
<dbReference type="Gene3D" id="2.40.160.210">
    <property type="entry name" value="Acyl-CoA thioesterase, double hotdog domain"/>
    <property type="match status" value="1"/>
</dbReference>
<dbReference type="InterPro" id="IPR049449">
    <property type="entry name" value="TesB_ACOT8-like_N"/>
</dbReference>
<feature type="domain" description="Acyl-CoA thioesterase-like C-terminal" evidence="2">
    <location>
        <begin position="140"/>
        <end position="255"/>
    </location>
</feature>
<evidence type="ECO:0000259" key="1">
    <source>
        <dbReference type="Pfam" id="PF13622"/>
    </source>
</evidence>
<dbReference type="InterPro" id="IPR049450">
    <property type="entry name" value="ACOT8-like_C"/>
</dbReference>
<dbReference type="RefSeq" id="WP_066840624.1">
    <property type="nucleotide sequence ID" value="NZ_LSTQ01000025.1"/>
</dbReference>
<feature type="domain" description="Acyl-CoA thioesterase-like N-terminal HotDog" evidence="1">
    <location>
        <begin position="21"/>
        <end position="106"/>
    </location>
</feature>
<sequence length="259" mass="28201">MAYFIRQGANTFLATPETGGAWNPEEQHIAPMIGLLTHLTELDHKQRDVDSALVPGRMSVEILGVLGYEPFDVEVEVVRPGRTIELVEAVCIQNGRPAVRMRTWFMAQTDTSAIAGTAFSSIPGPTAEKSFPGLGTNWSGGFVESIKGYRKPGELGRGFAWWQTDTELIESEPVSNLAAFMGLMDMTNGIVVRKDPSEVIYPNLDLTAHLFRMPEGKWLGADVSVSFGANGIGETHSVIHDENGPVGTCSQILTVRPRT</sequence>
<dbReference type="SUPFAM" id="SSF54637">
    <property type="entry name" value="Thioesterase/thiol ester dehydrase-isomerase"/>
    <property type="match status" value="1"/>
</dbReference>
<evidence type="ECO:0000313" key="4">
    <source>
        <dbReference type="Proteomes" id="UP000076947"/>
    </source>
</evidence>